<evidence type="ECO:0000313" key="1">
    <source>
        <dbReference type="EMBL" id="KAJ5325094.1"/>
    </source>
</evidence>
<gene>
    <name evidence="1" type="ORF">N7476_003694</name>
</gene>
<protein>
    <submittedName>
        <fullName evidence="1">Uncharacterized protein</fullName>
    </submittedName>
</protein>
<evidence type="ECO:0000313" key="2">
    <source>
        <dbReference type="Proteomes" id="UP001147746"/>
    </source>
</evidence>
<accession>A0A9W9LDM5</accession>
<dbReference type="AlphaFoldDB" id="A0A9W9LDM5"/>
<dbReference type="EMBL" id="JAPZBO010000002">
    <property type="protein sequence ID" value="KAJ5325094.1"/>
    <property type="molecule type" value="Genomic_DNA"/>
</dbReference>
<name>A0A9W9LDM5_9EURO</name>
<sequence>MYLSAIALAFGAPAVTPVLGNTVEIRLRHDMSLSGSNYVVCLTSLYSAEANPLSDDLEADEADEIPCAGGDVSLDFDGSTYAFRLDGTASMRIEGEASVKTNYGDEINVPDGE</sequence>
<comment type="caution">
    <text evidence="1">The sequence shown here is derived from an EMBL/GenBank/DDBJ whole genome shotgun (WGS) entry which is preliminary data.</text>
</comment>
<proteinExistence type="predicted"/>
<reference evidence="1" key="2">
    <citation type="journal article" date="2023" name="IMA Fungus">
        <title>Comparative genomic study of the Penicillium genus elucidates a diverse pangenome and 15 lateral gene transfer events.</title>
        <authorList>
            <person name="Petersen C."/>
            <person name="Sorensen T."/>
            <person name="Nielsen M.R."/>
            <person name="Sondergaard T.E."/>
            <person name="Sorensen J.L."/>
            <person name="Fitzpatrick D.A."/>
            <person name="Frisvad J.C."/>
            <person name="Nielsen K.L."/>
        </authorList>
    </citation>
    <scope>NUCLEOTIDE SEQUENCE</scope>
    <source>
        <strain evidence="1">IBT 21472</strain>
    </source>
</reference>
<organism evidence="1 2">
    <name type="scientific">Penicillium atrosanguineum</name>
    <dbReference type="NCBI Taxonomy" id="1132637"/>
    <lineage>
        <taxon>Eukaryota</taxon>
        <taxon>Fungi</taxon>
        <taxon>Dikarya</taxon>
        <taxon>Ascomycota</taxon>
        <taxon>Pezizomycotina</taxon>
        <taxon>Eurotiomycetes</taxon>
        <taxon>Eurotiomycetidae</taxon>
        <taxon>Eurotiales</taxon>
        <taxon>Aspergillaceae</taxon>
        <taxon>Penicillium</taxon>
    </lineage>
</organism>
<dbReference type="Proteomes" id="UP001147746">
    <property type="component" value="Unassembled WGS sequence"/>
</dbReference>
<keyword evidence="2" id="KW-1185">Reference proteome</keyword>
<reference evidence="1" key="1">
    <citation type="submission" date="2022-12" db="EMBL/GenBank/DDBJ databases">
        <authorList>
            <person name="Petersen C."/>
        </authorList>
    </citation>
    <scope>NUCLEOTIDE SEQUENCE</scope>
    <source>
        <strain evidence="1">IBT 21472</strain>
    </source>
</reference>